<sequence>MPTDPVLYDRIYLQYDDNNKLLLEKSQKAWLNYRDAQCNELMGSLTYGALGLASGFAHLDCEINSTTFRLKELSSLIENQ</sequence>
<gene>
    <name evidence="2" type="ORF">F964_01863</name>
</gene>
<feature type="domain" description="Lysozyme inhibitor LprI-like N-terminal" evidence="1">
    <location>
        <begin position="17"/>
        <end position="73"/>
    </location>
</feature>
<reference evidence="2 3" key="1">
    <citation type="submission" date="2013-02" db="EMBL/GenBank/DDBJ databases">
        <title>The Genome Sequence of Acinetobacter guillouiae NIPH 991.</title>
        <authorList>
            <consortium name="The Broad Institute Genome Sequencing Platform"/>
            <consortium name="The Broad Institute Genome Sequencing Center for Infectious Disease"/>
            <person name="Cerqueira G."/>
            <person name="Feldgarden M."/>
            <person name="Courvalin P."/>
            <person name="Perichon B."/>
            <person name="Grillot-Courvalin C."/>
            <person name="Clermont D."/>
            <person name="Rocha E."/>
            <person name="Yoon E.-J."/>
            <person name="Nemec A."/>
            <person name="Walker B."/>
            <person name="Young S.K."/>
            <person name="Zeng Q."/>
            <person name="Gargeya S."/>
            <person name="Fitzgerald M."/>
            <person name="Haas B."/>
            <person name="Abouelleil A."/>
            <person name="Alvarado L."/>
            <person name="Arachchi H.M."/>
            <person name="Berlin A.M."/>
            <person name="Chapman S.B."/>
            <person name="Dewar J."/>
            <person name="Goldberg J."/>
            <person name="Griggs A."/>
            <person name="Gujja S."/>
            <person name="Hansen M."/>
            <person name="Howarth C."/>
            <person name="Imamovic A."/>
            <person name="Larimer J."/>
            <person name="McCowan C."/>
            <person name="Murphy C."/>
            <person name="Neiman D."/>
            <person name="Pearson M."/>
            <person name="Priest M."/>
            <person name="Roberts A."/>
            <person name="Saif S."/>
            <person name="Shea T."/>
            <person name="Sisk P."/>
            <person name="Sykes S."/>
            <person name="Wortman J."/>
            <person name="Nusbaum C."/>
            <person name="Birren B."/>
        </authorList>
    </citation>
    <scope>NUCLEOTIDE SEQUENCE [LARGE SCALE GENOMIC DNA]</scope>
    <source>
        <strain evidence="2 3">NIPH 991</strain>
    </source>
</reference>
<proteinExistence type="predicted"/>
<dbReference type="Proteomes" id="UP000013148">
    <property type="component" value="Unassembled WGS sequence"/>
</dbReference>
<dbReference type="PATRIC" id="fig|1217656.3.peg.1826"/>
<dbReference type="AlphaFoldDB" id="N8WYV4"/>
<protein>
    <recommendedName>
        <fullName evidence="1">Lysozyme inhibitor LprI-like N-terminal domain-containing protein</fullName>
    </recommendedName>
</protein>
<dbReference type="Pfam" id="PF07007">
    <property type="entry name" value="LprI"/>
    <property type="match status" value="1"/>
</dbReference>
<keyword evidence="3" id="KW-1185">Reference proteome</keyword>
<dbReference type="Gene3D" id="1.20.1270.180">
    <property type="match status" value="1"/>
</dbReference>
<evidence type="ECO:0000259" key="1">
    <source>
        <dbReference type="Pfam" id="PF07007"/>
    </source>
</evidence>
<dbReference type="HOGENOM" id="CLU_2581717_0_0_6"/>
<evidence type="ECO:0000313" key="2">
    <source>
        <dbReference type="EMBL" id="ENV17166.1"/>
    </source>
</evidence>
<dbReference type="eggNOG" id="ENOG50302TC">
    <property type="taxonomic scope" value="Bacteria"/>
</dbReference>
<comment type="caution">
    <text evidence="2">The sequence shown here is derived from an EMBL/GenBank/DDBJ whole genome shotgun (WGS) entry which is preliminary data.</text>
</comment>
<dbReference type="RefSeq" id="WP_004819468.1">
    <property type="nucleotide sequence ID" value="NZ_KB849456.1"/>
</dbReference>
<name>N8WYV4_ACIGI</name>
<dbReference type="EMBL" id="APPJ01000010">
    <property type="protein sequence ID" value="ENV17166.1"/>
    <property type="molecule type" value="Genomic_DNA"/>
</dbReference>
<accession>N8WYV4</accession>
<evidence type="ECO:0000313" key="3">
    <source>
        <dbReference type="Proteomes" id="UP000013148"/>
    </source>
</evidence>
<organism evidence="2 3">
    <name type="scientific">Acinetobacter guillouiae NIPH 991</name>
    <dbReference type="NCBI Taxonomy" id="1217656"/>
    <lineage>
        <taxon>Bacteria</taxon>
        <taxon>Pseudomonadati</taxon>
        <taxon>Pseudomonadota</taxon>
        <taxon>Gammaproteobacteria</taxon>
        <taxon>Moraxellales</taxon>
        <taxon>Moraxellaceae</taxon>
        <taxon>Acinetobacter</taxon>
    </lineage>
</organism>
<dbReference type="InterPro" id="IPR009739">
    <property type="entry name" value="LprI-like_N"/>
</dbReference>